<evidence type="ECO:0000256" key="2">
    <source>
        <dbReference type="ARBA" id="ARBA00022741"/>
    </source>
</evidence>
<dbReference type="PANTHER" id="PTHR42939">
    <property type="entry name" value="ABC TRANSPORTER ATP-BINDING PROTEIN ALBC-RELATED"/>
    <property type="match status" value="1"/>
</dbReference>
<protein>
    <submittedName>
        <fullName evidence="5">ABC-2 type transport system ATP-binding protein</fullName>
    </submittedName>
</protein>
<keyword evidence="3 5" id="KW-0067">ATP-binding</keyword>
<dbReference type="GO" id="GO:0016887">
    <property type="term" value="F:ATP hydrolysis activity"/>
    <property type="evidence" value="ECO:0007669"/>
    <property type="project" value="InterPro"/>
</dbReference>
<dbReference type="GO" id="GO:0005524">
    <property type="term" value="F:ATP binding"/>
    <property type="evidence" value="ECO:0007669"/>
    <property type="project" value="UniProtKB-KW"/>
</dbReference>
<evidence type="ECO:0000313" key="6">
    <source>
        <dbReference type="Proteomes" id="UP000182429"/>
    </source>
</evidence>
<keyword evidence="2" id="KW-0547">Nucleotide-binding</keyword>
<gene>
    <name evidence="5" type="ORF">SAMN04487759_1042</name>
</gene>
<dbReference type="Gene3D" id="3.40.50.300">
    <property type="entry name" value="P-loop containing nucleotide triphosphate hydrolases"/>
    <property type="match status" value="1"/>
</dbReference>
<reference evidence="5 6" key="1">
    <citation type="submission" date="2016-10" db="EMBL/GenBank/DDBJ databases">
        <authorList>
            <person name="de Groot N.N."/>
        </authorList>
    </citation>
    <scope>NUCLEOTIDE SEQUENCE [LARGE SCALE GENOMIC DNA]</scope>
    <source>
        <strain evidence="5 6">S3b</strain>
    </source>
</reference>
<evidence type="ECO:0000256" key="1">
    <source>
        <dbReference type="ARBA" id="ARBA00022448"/>
    </source>
</evidence>
<dbReference type="EMBL" id="FNNF01000004">
    <property type="protein sequence ID" value="SDW10580.1"/>
    <property type="molecule type" value="Genomic_DNA"/>
</dbReference>
<feature type="domain" description="ABC transporter" evidence="4">
    <location>
        <begin position="1"/>
        <end position="232"/>
    </location>
</feature>
<dbReference type="InterPro" id="IPR051782">
    <property type="entry name" value="ABC_Transporter_VariousFunc"/>
</dbReference>
<dbReference type="CDD" id="cd03230">
    <property type="entry name" value="ABC_DR_subfamily_A"/>
    <property type="match status" value="1"/>
</dbReference>
<proteinExistence type="predicted"/>
<evidence type="ECO:0000259" key="4">
    <source>
        <dbReference type="PROSITE" id="PS50893"/>
    </source>
</evidence>
<dbReference type="PROSITE" id="PS50893">
    <property type="entry name" value="ABC_TRANSPORTER_2"/>
    <property type="match status" value="1"/>
</dbReference>
<dbReference type="Pfam" id="PF00005">
    <property type="entry name" value="ABC_tran"/>
    <property type="match status" value="1"/>
</dbReference>
<evidence type="ECO:0000313" key="5">
    <source>
        <dbReference type="EMBL" id="SDW10580.1"/>
    </source>
</evidence>
<dbReference type="InterPro" id="IPR003439">
    <property type="entry name" value="ABC_transporter-like_ATP-bd"/>
</dbReference>
<dbReference type="Proteomes" id="UP000182429">
    <property type="component" value="Unassembled WGS sequence"/>
</dbReference>
<dbReference type="STRING" id="1630.SAMN05216514_10791"/>
<keyword evidence="1" id="KW-0813">Transport</keyword>
<dbReference type="PANTHER" id="PTHR42939:SF3">
    <property type="entry name" value="ABC TRANSPORTER ATP-BINDING COMPONENT"/>
    <property type="match status" value="1"/>
</dbReference>
<dbReference type="AlphaFoldDB" id="A0A1H2QUM7"/>
<accession>A0A1H2QUM7</accession>
<sequence length="285" mass="32382">MNTKPVIEVLNISKKYEDFQLQINNLKINEGHIVGLIGENGAGKSTFLNLLLNQIKSESGSIKILGLDYSKDEYRIKLNLGIILEQNYFPDSFSVLQVEKMLEGIYPNWDKELYHHLIDHFSLPTNKAIKNFSRGMLVKLNFAAALSHYPRLLIADEATSGLDPIVRKEILSLLKGFVKENKMTVLLSSHILSDLERVADYFVFIENGNILLKGERSELLNGFVIKSDISGLSLNTIKYKLYQDNTVQYLVDISQEENENTHYASLEEILLFLAKGVKIDDRTSL</sequence>
<dbReference type="OrthoDB" id="9804819at2"/>
<dbReference type="InterPro" id="IPR027417">
    <property type="entry name" value="P-loop_NTPase"/>
</dbReference>
<dbReference type="SUPFAM" id="SSF52540">
    <property type="entry name" value="P-loop containing nucleoside triphosphate hydrolases"/>
    <property type="match status" value="1"/>
</dbReference>
<name>A0A1H2QUM7_9FIRM</name>
<organism evidence="5 6">
    <name type="scientific">Kandleria vitulina</name>
    <dbReference type="NCBI Taxonomy" id="1630"/>
    <lineage>
        <taxon>Bacteria</taxon>
        <taxon>Bacillati</taxon>
        <taxon>Bacillota</taxon>
        <taxon>Erysipelotrichia</taxon>
        <taxon>Erysipelotrichales</taxon>
        <taxon>Coprobacillaceae</taxon>
        <taxon>Kandleria</taxon>
    </lineage>
</organism>
<dbReference type="InterPro" id="IPR003593">
    <property type="entry name" value="AAA+_ATPase"/>
</dbReference>
<evidence type="ECO:0000256" key="3">
    <source>
        <dbReference type="ARBA" id="ARBA00022840"/>
    </source>
</evidence>
<dbReference type="RefSeq" id="WP_074685642.1">
    <property type="nucleotide sequence ID" value="NZ_FNNF01000004.1"/>
</dbReference>
<dbReference type="SMART" id="SM00382">
    <property type="entry name" value="AAA"/>
    <property type="match status" value="1"/>
</dbReference>